<dbReference type="EMBL" id="JACIDR010000002">
    <property type="protein sequence ID" value="MBB3973031.1"/>
    <property type="molecule type" value="Genomic_DNA"/>
</dbReference>
<reference evidence="5 6" key="1">
    <citation type="submission" date="2020-08" db="EMBL/GenBank/DDBJ databases">
        <title>Genomic Encyclopedia of Type Strains, Phase IV (KMG-IV): sequencing the most valuable type-strain genomes for metagenomic binning, comparative biology and taxonomic classification.</title>
        <authorList>
            <person name="Goeker M."/>
        </authorList>
    </citation>
    <scope>NUCLEOTIDE SEQUENCE [LARGE SCALE GENOMIC DNA]</scope>
    <source>
        <strain evidence="5 6">DSM 25481</strain>
    </source>
</reference>
<keyword evidence="2 4" id="KW-0378">Hydrolase</keyword>
<dbReference type="Gene3D" id="3.90.950.10">
    <property type="match status" value="1"/>
</dbReference>
<comment type="cofactor">
    <cofactor evidence="1 4">
        <name>a divalent metal cation</name>
        <dbReference type="ChEBI" id="CHEBI:60240"/>
    </cofactor>
</comment>
<dbReference type="HAMAP" id="MF_00528">
    <property type="entry name" value="Maf"/>
    <property type="match status" value="1"/>
</dbReference>
<dbReference type="GO" id="GO:0005737">
    <property type="term" value="C:cytoplasm"/>
    <property type="evidence" value="ECO:0007669"/>
    <property type="project" value="UniProtKB-SubCell"/>
</dbReference>
<dbReference type="Proteomes" id="UP000528964">
    <property type="component" value="Unassembled WGS sequence"/>
</dbReference>
<dbReference type="PIRSF" id="PIRSF006305">
    <property type="entry name" value="Maf"/>
    <property type="match status" value="1"/>
</dbReference>
<organism evidence="5 6">
    <name type="scientific">Hansschlegelia beijingensis</name>
    <dbReference type="NCBI Taxonomy" id="1133344"/>
    <lineage>
        <taxon>Bacteria</taxon>
        <taxon>Pseudomonadati</taxon>
        <taxon>Pseudomonadota</taxon>
        <taxon>Alphaproteobacteria</taxon>
        <taxon>Hyphomicrobiales</taxon>
        <taxon>Methylopilaceae</taxon>
        <taxon>Hansschlegelia</taxon>
    </lineage>
</organism>
<comment type="catalytic activity">
    <reaction evidence="4">
        <text>a 2'-deoxyribonucleoside 5'-triphosphate + H2O = a 2'-deoxyribonucleoside 5'-phosphate + diphosphate + H(+)</text>
        <dbReference type="Rhea" id="RHEA:44644"/>
        <dbReference type="ChEBI" id="CHEBI:15377"/>
        <dbReference type="ChEBI" id="CHEBI:15378"/>
        <dbReference type="ChEBI" id="CHEBI:33019"/>
        <dbReference type="ChEBI" id="CHEBI:61560"/>
        <dbReference type="ChEBI" id="CHEBI:65317"/>
        <dbReference type="EC" id="3.6.1.9"/>
    </reaction>
</comment>
<dbReference type="RefSeq" id="WP_183394894.1">
    <property type="nucleotide sequence ID" value="NZ_JACIDR010000002.1"/>
</dbReference>
<proteinExistence type="inferred from homology"/>
<keyword evidence="6" id="KW-1185">Reference proteome</keyword>
<feature type="active site" description="Proton acceptor" evidence="4">
    <location>
        <position position="82"/>
    </location>
</feature>
<dbReference type="PANTHER" id="PTHR43213:SF5">
    <property type="entry name" value="BIFUNCTIONAL DTTP_UTP PYROPHOSPHATASE_METHYLTRANSFERASE PROTEIN-RELATED"/>
    <property type="match status" value="1"/>
</dbReference>
<keyword evidence="3 4" id="KW-0546">Nucleotide metabolism</keyword>
<sequence>MSGLWLEQAPPALASKSEIRAHILREAGLAPEVRPSQVDERDVEARLGAAETTPPGVARALAGAKAAEVSGRYPDRLVIGADQTLALGAERFTKPVDAAAGREQLRRLSGRTHSLFSGVALARKGQVLWSFVDEARLTMRPLSGDFIEAYLAAAGPDILKSVGGYQFEGLGAHLFDHVSGDFRTILGLPLLPLLSALRDLGAIRA</sequence>
<evidence type="ECO:0000256" key="2">
    <source>
        <dbReference type="ARBA" id="ARBA00022801"/>
    </source>
</evidence>
<evidence type="ECO:0000256" key="1">
    <source>
        <dbReference type="ARBA" id="ARBA00001968"/>
    </source>
</evidence>
<dbReference type="InterPro" id="IPR029001">
    <property type="entry name" value="ITPase-like_fam"/>
</dbReference>
<dbReference type="InterPro" id="IPR003697">
    <property type="entry name" value="Maf-like"/>
</dbReference>
<comment type="caution">
    <text evidence="5">The sequence shown here is derived from an EMBL/GenBank/DDBJ whole genome shotgun (WGS) entry which is preliminary data.</text>
</comment>
<dbReference type="EC" id="3.6.1.9" evidence="4"/>
<comment type="similarity">
    <text evidence="4">Belongs to the Maf family.</text>
</comment>
<gene>
    <name evidence="5" type="ORF">GGR24_001688</name>
</gene>
<protein>
    <recommendedName>
        <fullName evidence="4">Nucleoside triphosphate pyrophosphatase</fullName>
        <ecNumber evidence="4">3.6.1.9</ecNumber>
    </recommendedName>
    <alternativeName>
        <fullName evidence="4">Nucleotide pyrophosphatase</fullName>
        <shortName evidence="4">Nucleotide PPase</shortName>
    </alternativeName>
</protein>
<comment type="subcellular location">
    <subcellularLocation>
        <location evidence="4">Cytoplasm</location>
    </subcellularLocation>
</comment>
<keyword evidence="4" id="KW-0963">Cytoplasm</keyword>
<dbReference type="Pfam" id="PF02545">
    <property type="entry name" value="Maf"/>
    <property type="match status" value="1"/>
</dbReference>
<evidence type="ECO:0000313" key="5">
    <source>
        <dbReference type="EMBL" id="MBB3973031.1"/>
    </source>
</evidence>
<accession>A0A7W6D1S0</accession>
<dbReference type="SUPFAM" id="SSF52972">
    <property type="entry name" value="ITPase-like"/>
    <property type="match status" value="1"/>
</dbReference>
<dbReference type="PANTHER" id="PTHR43213">
    <property type="entry name" value="BIFUNCTIONAL DTTP/UTP PYROPHOSPHATASE/METHYLTRANSFERASE PROTEIN-RELATED"/>
    <property type="match status" value="1"/>
</dbReference>
<comment type="caution">
    <text evidence="4">Lacks conserved residue(s) required for the propagation of feature annotation.</text>
</comment>
<comment type="function">
    <text evidence="4">Nucleoside triphosphate pyrophosphatase. May have a dual role in cell division arrest and in preventing the incorporation of modified nucleotides into cellular nucleic acids.</text>
</comment>
<dbReference type="GO" id="GO:0009117">
    <property type="term" value="P:nucleotide metabolic process"/>
    <property type="evidence" value="ECO:0007669"/>
    <property type="project" value="UniProtKB-KW"/>
</dbReference>
<evidence type="ECO:0000256" key="3">
    <source>
        <dbReference type="ARBA" id="ARBA00023080"/>
    </source>
</evidence>
<name>A0A7W6D1S0_9HYPH</name>
<dbReference type="GO" id="GO:0047429">
    <property type="term" value="F:nucleoside triphosphate diphosphatase activity"/>
    <property type="evidence" value="ECO:0007669"/>
    <property type="project" value="UniProtKB-EC"/>
</dbReference>
<evidence type="ECO:0000256" key="4">
    <source>
        <dbReference type="HAMAP-Rule" id="MF_00528"/>
    </source>
</evidence>
<comment type="catalytic activity">
    <reaction evidence="4">
        <text>a ribonucleoside 5'-triphosphate + H2O = a ribonucleoside 5'-phosphate + diphosphate + H(+)</text>
        <dbReference type="Rhea" id="RHEA:23996"/>
        <dbReference type="ChEBI" id="CHEBI:15377"/>
        <dbReference type="ChEBI" id="CHEBI:15378"/>
        <dbReference type="ChEBI" id="CHEBI:33019"/>
        <dbReference type="ChEBI" id="CHEBI:58043"/>
        <dbReference type="ChEBI" id="CHEBI:61557"/>
        <dbReference type="EC" id="3.6.1.9"/>
    </reaction>
</comment>
<dbReference type="AlphaFoldDB" id="A0A7W6D1S0"/>
<evidence type="ECO:0000313" key="6">
    <source>
        <dbReference type="Proteomes" id="UP000528964"/>
    </source>
</evidence>